<dbReference type="AlphaFoldDB" id="A0AAE1V678"/>
<accession>A0AAE1V678</accession>
<dbReference type="Proteomes" id="UP001291623">
    <property type="component" value="Unassembled WGS sequence"/>
</dbReference>
<protein>
    <submittedName>
        <fullName evidence="1">Uncharacterized protein</fullName>
    </submittedName>
</protein>
<evidence type="ECO:0000313" key="1">
    <source>
        <dbReference type="EMBL" id="KAK4357998.1"/>
    </source>
</evidence>
<gene>
    <name evidence="1" type="ORF">RND71_023608</name>
</gene>
<reference evidence="1" key="1">
    <citation type="submission" date="2023-12" db="EMBL/GenBank/DDBJ databases">
        <title>Genome assembly of Anisodus tanguticus.</title>
        <authorList>
            <person name="Wang Y.-J."/>
        </authorList>
    </citation>
    <scope>NUCLEOTIDE SEQUENCE</scope>
    <source>
        <strain evidence="1">KB-2021</strain>
        <tissue evidence="1">Leaf</tissue>
    </source>
</reference>
<evidence type="ECO:0000313" key="2">
    <source>
        <dbReference type="Proteomes" id="UP001291623"/>
    </source>
</evidence>
<keyword evidence="2" id="KW-1185">Reference proteome</keyword>
<sequence length="110" mass="12487">MDRYQKVEKQRVETPIDEMRSYITYAMTLLQEKESEEIVFKRRIVDSTRTGAQCPHSRGPVTNSIIISLSGSLLAMIEQQLNIVQDTTKAASQCDANILISQSKLINKKN</sequence>
<organism evidence="1 2">
    <name type="scientific">Anisodus tanguticus</name>
    <dbReference type="NCBI Taxonomy" id="243964"/>
    <lineage>
        <taxon>Eukaryota</taxon>
        <taxon>Viridiplantae</taxon>
        <taxon>Streptophyta</taxon>
        <taxon>Embryophyta</taxon>
        <taxon>Tracheophyta</taxon>
        <taxon>Spermatophyta</taxon>
        <taxon>Magnoliopsida</taxon>
        <taxon>eudicotyledons</taxon>
        <taxon>Gunneridae</taxon>
        <taxon>Pentapetalae</taxon>
        <taxon>asterids</taxon>
        <taxon>lamiids</taxon>
        <taxon>Solanales</taxon>
        <taxon>Solanaceae</taxon>
        <taxon>Solanoideae</taxon>
        <taxon>Hyoscyameae</taxon>
        <taxon>Anisodus</taxon>
    </lineage>
</organism>
<comment type="caution">
    <text evidence="1">The sequence shown here is derived from an EMBL/GenBank/DDBJ whole genome shotgun (WGS) entry which is preliminary data.</text>
</comment>
<dbReference type="EMBL" id="JAVYJV010000012">
    <property type="protein sequence ID" value="KAK4357998.1"/>
    <property type="molecule type" value="Genomic_DNA"/>
</dbReference>
<proteinExistence type="predicted"/>
<name>A0AAE1V678_9SOLA</name>